<dbReference type="GO" id="GO:0048008">
    <property type="term" value="P:platelet-derived growth factor receptor signaling pathway"/>
    <property type="evidence" value="ECO:0007669"/>
    <property type="project" value="TreeGrafter"/>
</dbReference>
<comment type="similarity">
    <text evidence="1 10">Belongs to the PDGF/VEGF growth factor family.</text>
</comment>
<feature type="domain" description="Platelet-derived growth factor (PDGF) family profile" evidence="13">
    <location>
        <begin position="72"/>
        <end position="175"/>
    </location>
</feature>
<dbReference type="SMART" id="SM00141">
    <property type="entry name" value="PDGF"/>
    <property type="match status" value="1"/>
</dbReference>
<keyword evidence="3 10" id="KW-0339">Growth factor</keyword>
<dbReference type="RefSeq" id="XP_028842319.1">
    <property type="nucleotide sequence ID" value="XM_028986486.1"/>
</dbReference>
<dbReference type="Proteomes" id="UP000694580">
    <property type="component" value="Chromosome 7"/>
</dbReference>
<dbReference type="InterPro" id="IPR029034">
    <property type="entry name" value="Cystine-knot_cytokine"/>
</dbReference>
<dbReference type="InterPro" id="IPR023581">
    <property type="entry name" value="PD_growth_factor_CS"/>
</dbReference>
<feature type="compositionally biased region" description="Polar residues" evidence="11">
    <location>
        <begin position="363"/>
        <end position="377"/>
    </location>
</feature>
<name>A0AAY4AP17_9TELE</name>
<evidence type="ECO:0000256" key="10">
    <source>
        <dbReference type="RuleBase" id="RU003818"/>
    </source>
</evidence>
<feature type="compositionally biased region" description="Basic and acidic residues" evidence="11">
    <location>
        <begin position="452"/>
        <end position="466"/>
    </location>
</feature>
<evidence type="ECO:0000256" key="1">
    <source>
        <dbReference type="ARBA" id="ARBA00006686"/>
    </source>
</evidence>
<dbReference type="CDD" id="cd00135">
    <property type="entry name" value="PDGF"/>
    <property type="match status" value="1"/>
</dbReference>
<feature type="compositionally biased region" description="Basic and acidic residues" evidence="11">
    <location>
        <begin position="339"/>
        <end position="362"/>
    </location>
</feature>
<dbReference type="GO" id="GO:0005615">
    <property type="term" value="C:extracellular space"/>
    <property type="evidence" value="ECO:0007669"/>
    <property type="project" value="TreeGrafter"/>
</dbReference>
<dbReference type="GO" id="GO:0051781">
    <property type="term" value="P:positive regulation of cell division"/>
    <property type="evidence" value="ECO:0007669"/>
    <property type="project" value="UniProtKB-KW"/>
</dbReference>
<feature type="region of interest" description="Disordered" evidence="11">
    <location>
        <begin position="452"/>
        <end position="528"/>
    </location>
</feature>
<dbReference type="GO" id="GO:0051897">
    <property type="term" value="P:positive regulation of phosphatidylinositol 3-kinase/protein kinase B signal transduction"/>
    <property type="evidence" value="ECO:0007669"/>
    <property type="project" value="TreeGrafter"/>
</dbReference>
<proteinExistence type="inferred from homology"/>
<feature type="region of interest" description="Disordered" evidence="11">
    <location>
        <begin position="339"/>
        <end position="419"/>
    </location>
</feature>
<dbReference type="PANTHER" id="PTHR11633:SF2">
    <property type="entry name" value="PLATELET-DERIVED GROWTH FACTOR SUBUNIT B"/>
    <property type="match status" value="1"/>
</dbReference>
<feature type="signal peptide" evidence="12">
    <location>
        <begin position="1"/>
        <end position="23"/>
    </location>
</feature>
<dbReference type="Pfam" id="PF00341">
    <property type="entry name" value="PDGF"/>
    <property type="match status" value="1"/>
</dbReference>
<evidence type="ECO:0000313" key="15">
    <source>
        <dbReference type="Proteomes" id="UP000694580"/>
    </source>
</evidence>
<evidence type="ECO:0000256" key="3">
    <source>
        <dbReference type="ARBA" id="ARBA00023030"/>
    </source>
</evidence>
<keyword evidence="15" id="KW-1185">Reference proteome</keyword>
<keyword evidence="4" id="KW-0497">Mitogen</keyword>
<sequence length="528" mass="60305">MMGAGAALLALLAACVRLSGGEGDPLPPALVELVRRSPISSIEDLQLLLLRDSEVPDSQPTDGHNSNNSYVRLPRSLDAQPAQQAQCKVRTEVMEVTRSMLDRSNANFLLWPPCVEVQRCSGCCNTKSLHCVPVLMHMRYLQVMRIQYINKRPHYDKAVVSVNDHVECRCQPVPRIPVGSRKKAASSRRQTPKERPVKAHSKEDLHRHDELKQNQHFQLDDLLLESHRHPQKNLSMAVERGLAQGIDGLEGFVIPVSDHQAEKGIDRNGDITAMHDDEKEAEGQHRDDKEREHHLLNINTTSEEPQRVEDTDCRYATVESHSHESSEVVANKTCAHVHDHKDEAHPRPEHRHEHNHSIDHQRNSLNDATRLSSTKPTDLTREHRLSPTQLAGLRPEPSPDPAKELSQSQQDNETPDSERKRLQILLQESEMLEEEKRELLMLHRRLDEEKEFLKQRQQKQKKEGEANMHSQPNHHTTLKPMAKTESIPSRSTAQPPPPQNPPSQPHPTRKRRKHRNRISKAAMRARLM</sequence>
<comment type="subunit">
    <text evidence="9">Antiparallel homodimer; disulfide-linked. Antiparallel heterodimer with PDGFA; disulfide-linked. The PDGFB homodimer interacts with PDGFRA and PDGFRB homodimers, and with heterodimers formed by PDGFRA and PDGFRB. The heterodimer composed of PDGFA and PDGFB interacts with PDGFRB homodimers, and with heterodimers formed by PDGFRA and PDGFRB. Interacts with XLKD1. Interacts with LRP1. Interacts with SORL1 (via the N-terminal ectodomain). Interacts with CD82; this interaction inhibits PDGFB-mediated signaling pathway.</text>
</comment>
<dbReference type="PANTHER" id="PTHR11633">
    <property type="entry name" value="PLATELET-DERIVED GROWTH FACTOR"/>
    <property type="match status" value="1"/>
</dbReference>
<reference evidence="14" key="3">
    <citation type="submission" date="2025-09" db="UniProtKB">
        <authorList>
            <consortium name="Ensembl"/>
        </authorList>
    </citation>
    <scope>IDENTIFICATION</scope>
</reference>
<dbReference type="InterPro" id="IPR000072">
    <property type="entry name" value="PDGF/VEGF_dom"/>
</dbReference>
<dbReference type="GeneID" id="114794133"/>
<dbReference type="AlphaFoldDB" id="A0AAY4AP17"/>
<accession>A0AAY4AP17</accession>
<evidence type="ECO:0000256" key="6">
    <source>
        <dbReference type="ARBA" id="ARBA00032481"/>
    </source>
</evidence>
<evidence type="ECO:0000256" key="11">
    <source>
        <dbReference type="SAM" id="MobiDB-lite"/>
    </source>
</evidence>
<feature type="region of interest" description="Disordered" evidence="11">
    <location>
        <begin position="177"/>
        <end position="210"/>
    </location>
</feature>
<dbReference type="GeneTree" id="ENSGT00940000157367"/>
<feature type="compositionally biased region" description="Basic residues" evidence="11">
    <location>
        <begin position="507"/>
        <end position="518"/>
    </location>
</feature>
<evidence type="ECO:0000256" key="9">
    <source>
        <dbReference type="ARBA" id="ARBA00046967"/>
    </source>
</evidence>
<dbReference type="PROSITE" id="PS50278">
    <property type="entry name" value="PDGF_2"/>
    <property type="match status" value="1"/>
</dbReference>
<evidence type="ECO:0000313" key="14">
    <source>
        <dbReference type="Ensembl" id="ENSDCDP00010010588.1"/>
    </source>
</evidence>
<evidence type="ECO:0000256" key="5">
    <source>
        <dbReference type="ARBA" id="ARBA00031888"/>
    </source>
</evidence>
<feature type="chain" id="PRO_5044348539" description="Platelet-derived growth factor subunit B" evidence="12">
    <location>
        <begin position="24"/>
        <end position="528"/>
    </location>
</feature>
<reference evidence="14" key="2">
    <citation type="submission" date="2025-08" db="UniProtKB">
        <authorList>
            <consortium name="Ensembl"/>
        </authorList>
    </citation>
    <scope>IDENTIFICATION</scope>
</reference>
<reference evidence="14 15" key="1">
    <citation type="submission" date="2020-06" db="EMBL/GenBank/DDBJ databases">
        <authorList>
            <consortium name="Wellcome Sanger Institute Data Sharing"/>
        </authorList>
    </citation>
    <scope>NUCLEOTIDE SEQUENCE [LARGE SCALE GENOMIC DNA]</scope>
</reference>
<evidence type="ECO:0000256" key="7">
    <source>
        <dbReference type="ARBA" id="ARBA00032702"/>
    </source>
</evidence>
<dbReference type="GO" id="GO:0008083">
    <property type="term" value="F:growth factor activity"/>
    <property type="evidence" value="ECO:0007669"/>
    <property type="project" value="UniProtKB-KW"/>
</dbReference>
<dbReference type="GO" id="GO:0030335">
    <property type="term" value="P:positive regulation of cell migration"/>
    <property type="evidence" value="ECO:0007669"/>
    <property type="project" value="TreeGrafter"/>
</dbReference>
<dbReference type="GO" id="GO:0070374">
    <property type="term" value="P:positive regulation of ERK1 and ERK2 cascade"/>
    <property type="evidence" value="ECO:0007669"/>
    <property type="project" value="TreeGrafter"/>
</dbReference>
<dbReference type="PROSITE" id="PS00249">
    <property type="entry name" value="PDGF_1"/>
    <property type="match status" value="1"/>
</dbReference>
<dbReference type="GO" id="GO:0005161">
    <property type="term" value="F:platelet-derived growth factor receptor binding"/>
    <property type="evidence" value="ECO:0007669"/>
    <property type="project" value="TreeGrafter"/>
</dbReference>
<organism evidence="14 15">
    <name type="scientific">Denticeps clupeoides</name>
    <name type="common">denticle herring</name>
    <dbReference type="NCBI Taxonomy" id="299321"/>
    <lineage>
        <taxon>Eukaryota</taxon>
        <taxon>Metazoa</taxon>
        <taxon>Chordata</taxon>
        <taxon>Craniata</taxon>
        <taxon>Vertebrata</taxon>
        <taxon>Euteleostomi</taxon>
        <taxon>Actinopterygii</taxon>
        <taxon>Neopterygii</taxon>
        <taxon>Teleostei</taxon>
        <taxon>Clupei</taxon>
        <taxon>Clupeiformes</taxon>
        <taxon>Denticipitoidei</taxon>
        <taxon>Denticipitidae</taxon>
        <taxon>Denticeps</taxon>
    </lineage>
</organism>
<evidence type="ECO:0000256" key="2">
    <source>
        <dbReference type="ARBA" id="ARBA00018117"/>
    </source>
</evidence>
<dbReference type="FunFam" id="2.10.90.10:FF:000041">
    <property type="entry name" value="Platelet-derived growth factor beta polypeptide b"/>
    <property type="match status" value="1"/>
</dbReference>
<feature type="compositionally biased region" description="Basic and acidic residues" evidence="11">
    <location>
        <begin position="191"/>
        <end position="210"/>
    </location>
</feature>
<evidence type="ECO:0000256" key="4">
    <source>
        <dbReference type="ARBA" id="ARBA00023246"/>
    </source>
</evidence>
<dbReference type="Gene3D" id="2.10.90.10">
    <property type="entry name" value="Cystine-knot cytokines"/>
    <property type="match status" value="1"/>
</dbReference>
<keyword evidence="12" id="KW-0732">Signal</keyword>
<protein>
    <recommendedName>
        <fullName evidence="2">Platelet-derived growth factor subunit B</fullName>
    </recommendedName>
    <alternativeName>
        <fullName evidence="5">PDGF-2</fullName>
    </alternativeName>
    <alternativeName>
        <fullName evidence="6">Platelet-derived growth factor B chain</fullName>
    </alternativeName>
    <alternativeName>
        <fullName evidence="7">Platelet-derived growth factor beta polypeptide</fullName>
    </alternativeName>
</protein>
<dbReference type="GO" id="GO:0008284">
    <property type="term" value="P:positive regulation of cell population proliferation"/>
    <property type="evidence" value="ECO:0007669"/>
    <property type="project" value="TreeGrafter"/>
</dbReference>
<evidence type="ECO:0000256" key="8">
    <source>
        <dbReference type="ARBA" id="ARBA00046258"/>
    </source>
</evidence>
<dbReference type="SUPFAM" id="SSF57501">
    <property type="entry name" value="Cystine-knot cytokines"/>
    <property type="match status" value="1"/>
</dbReference>
<evidence type="ECO:0000259" key="13">
    <source>
        <dbReference type="PROSITE" id="PS50278"/>
    </source>
</evidence>
<comment type="function">
    <text evidence="8">Growth factor that plays an essential role in the regulation of embryonic development, cell proliferation, cell migration, survival and chemotaxis. Potent mitogen for cells of mesenchymal origin. Required for normal proliferation and recruitment of pericytes and vascular smooth muscle cells in the central nervous system, skin, lung, heart and placenta. Required for normal blood vessel development, and for normal development of kidney glomeruli. Plays an important role in wound healing. Signaling is modulated by the formation of heterodimers with PDGFA.</text>
</comment>
<feature type="compositionally biased region" description="Pro residues" evidence="11">
    <location>
        <begin position="494"/>
        <end position="505"/>
    </location>
</feature>
<gene>
    <name evidence="14" type="primary">pdgfbb</name>
</gene>
<evidence type="ECO:0000256" key="12">
    <source>
        <dbReference type="SAM" id="SignalP"/>
    </source>
</evidence>
<dbReference type="Ensembl" id="ENSDCDT00010011094.1">
    <property type="protein sequence ID" value="ENSDCDP00010010588.1"/>
    <property type="gene ID" value="ENSDCDG00010004688.1"/>
</dbReference>
<dbReference type="GO" id="GO:0016020">
    <property type="term" value="C:membrane"/>
    <property type="evidence" value="ECO:0007669"/>
    <property type="project" value="InterPro"/>
</dbReference>